<feature type="domain" description="HAMP" evidence="2">
    <location>
        <begin position="243"/>
        <end position="296"/>
    </location>
</feature>
<name>A0ABP0IQ86_9DINO</name>
<feature type="coiled-coil region" evidence="1">
    <location>
        <begin position="76"/>
        <end position="152"/>
    </location>
</feature>
<reference evidence="3 4" key="1">
    <citation type="submission" date="2024-02" db="EMBL/GenBank/DDBJ databases">
        <authorList>
            <person name="Chen Y."/>
            <person name="Shah S."/>
            <person name="Dougan E. K."/>
            <person name="Thang M."/>
            <person name="Chan C."/>
        </authorList>
    </citation>
    <scope>NUCLEOTIDE SEQUENCE [LARGE SCALE GENOMIC DNA]</scope>
</reference>
<keyword evidence="1" id="KW-0175">Coiled coil</keyword>
<dbReference type="InterPro" id="IPR003660">
    <property type="entry name" value="HAMP_dom"/>
</dbReference>
<comment type="caution">
    <text evidence="3">The sequence shown here is derived from an EMBL/GenBank/DDBJ whole genome shotgun (WGS) entry which is preliminary data.</text>
</comment>
<feature type="coiled-coil region" evidence="1">
    <location>
        <begin position="270"/>
        <end position="332"/>
    </location>
</feature>
<dbReference type="Proteomes" id="UP001642484">
    <property type="component" value="Unassembled WGS sequence"/>
</dbReference>
<evidence type="ECO:0000256" key="1">
    <source>
        <dbReference type="SAM" id="Coils"/>
    </source>
</evidence>
<keyword evidence="4" id="KW-1185">Reference proteome</keyword>
<accession>A0ABP0IQ86</accession>
<evidence type="ECO:0000313" key="3">
    <source>
        <dbReference type="EMBL" id="CAK9003494.1"/>
    </source>
</evidence>
<evidence type="ECO:0000313" key="4">
    <source>
        <dbReference type="Proteomes" id="UP001642484"/>
    </source>
</evidence>
<proteinExistence type="predicted"/>
<sequence>MGKRAATQAGAPAWKKFRGNGVKSKVNTIVSALRDGGLDSEVPETARWMLADGASAAFATVANRHKFQIEMCNLILETLQDIASRLQNKVDEAKKDASALATEQESKKAELTAAGEILTEAKDAVAKKAEEHEEAKKVLSDLEQAWASLESEGVSVKRRRDQQVKEQTKFTDFLENMLKVLLEKGPEAGGSEKAAKKMCEKLMKQVTHLGAEPALQASAPSVLLKKAEERQGFDTHVVESVQGLLTGRLEQIQKALDEIADEEKAREPQVTAKAEEVTQAKARLEDMKQQLEAAEEVACEKEVNVAKMQSSLEAFETSAQEKAKAIEAAEANVTVFAEVLAIYHDLHGDAAEDAENAAVKAEALTAPAVLV</sequence>
<organism evidence="3 4">
    <name type="scientific">Durusdinium trenchii</name>
    <dbReference type="NCBI Taxonomy" id="1381693"/>
    <lineage>
        <taxon>Eukaryota</taxon>
        <taxon>Sar</taxon>
        <taxon>Alveolata</taxon>
        <taxon>Dinophyceae</taxon>
        <taxon>Suessiales</taxon>
        <taxon>Symbiodiniaceae</taxon>
        <taxon>Durusdinium</taxon>
    </lineage>
</organism>
<gene>
    <name evidence="3" type="ORF">CCMP2556_LOCUS7313</name>
</gene>
<protein>
    <recommendedName>
        <fullName evidence="2">HAMP domain-containing protein</fullName>
    </recommendedName>
</protein>
<dbReference type="EMBL" id="CAXAMN010003225">
    <property type="protein sequence ID" value="CAK9003494.1"/>
    <property type="molecule type" value="Genomic_DNA"/>
</dbReference>
<evidence type="ECO:0000259" key="2">
    <source>
        <dbReference type="PROSITE" id="PS50885"/>
    </source>
</evidence>
<dbReference type="PROSITE" id="PS50885">
    <property type="entry name" value="HAMP"/>
    <property type="match status" value="1"/>
</dbReference>